<name>A0A4R2HQ59_9ACTN</name>
<proteinExistence type="predicted"/>
<evidence type="ECO:0000313" key="2">
    <source>
        <dbReference type="Proteomes" id="UP000294508"/>
    </source>
</evidence>
<evidence type="ECO:0000313" key="1">
    <source>
        <dbReference type="EMBL" id="TCO33381.1"/>
    </source>
</evidence>
<reference evidence="1 2" key="1">
    <citation type="journal article" date="2015" name="Stand. Genomic Sci.">
        <title>Genomic Encyclopedia of Bacterial and Archaeal Type Strains, Phase III: the genomes of soil and plant-associated and newly described type strains.</title>
        <authorList>
            <person name="Whitman W.B."/>
            <person name="Woyke T."/>
            <person name="Klenk H.P."/>
            <person name="Zhou Y."/>
            <person name="Lilburn T.G."/>
            <person name="Beck B.J."/>
            <person name="De Vos P."/>
            <person name="Vandamme P."/>
            <person name="Eisen J.A."/>
            <person name="Garrity G."/>
            <person name="Hugenholtz P."/>
            <person name="Kyrpides N.C."/>
        </authorList>
    </citation>
    <scope>NUCLEOTIDE SEQUENCE [LARGE SCALE GENOMIC DNA]</scope>
    <source>
        <strain evidence="1 2">VKM Ac-2572</strain>
    </source>
</reference>
<sequence length="332" mass="37868">MRTTTVDDELPDWSTLDNREWPTLIIGNGLSINLWSDFRYDSLFSKAMLSSEAADIFAELDTTNFETALECIHHARLVLEALRRRTNQVDTVYAEVRDALFEAVTDAHLKWSRFPVNSHKQIAETLDEYESVYTTNYDLCLYWSHLQNRARVDIVDYFWSQPDNRFDPADVTLRSPRLTPVYYLHGAVHLWQDDENDNGKWTNADGGNLLSLASNYTAKSSRRPLFVSEGTSRAKVRTIQRSPYLSFCLESLADDEQDAVIFGHSLSAQDQHIVDAINAGPKRKVAVSIYPSGNPQKVIEEKVRIQQALDRHRVSFYDSTTHPLGDPGLNIP</sequence>
<protein>
    <submittedName>
        <fullName evidence="1">Uncharacterized protein DUF4917</fullName>
    </submittedName>
</protein>
<keyword evidence="2" id="KW-1185">Reference proteome</keyword>
<gene>
    <name evidence="1" type="ORF">EV652_103382</name>
</gene>
<dbReference type="EMBL" id="SLWN01000003">
    <property type="protein sequence ID" value="TCO33381.1"/>
    <property type="molecule type" value="Genomic_DNA"/>
</dbReference>
<dbReference type="Proteomes" id="UP000294508">
    <property type="component" value="Unassembled WGS sequence"/>
</dbReference>
<accession>A0A4R2HQ59</accession>
<dbReference type="AlphaFoldDB" id="A0A4R2HQ59"/>
<dbReference type="InterPro" id="IPR032581">
    <property type="entry name" value="DUF4917"/>
</dbReference>
<dbReference type="Pfam" id="PF16263">
    <property type="entry name" value="DUF4917"/>
    <property type="match status" value="1"/>
</dbReference>
<comment type="caution">
    <text evidence="1">The sequence shown here is derived from an EMBL/GenBank/DDBJ whole genome shotgun (WGS) entry which is preliminary data.</text>
</comment>
<organism evidence="1 2">
    <name type="scientific">Kribbella steppae</name>
    <dbReference type="NCBI Taxonomy" id="2512223"/>
    <lineage>
        <taxon>Bacteria</taxon>
        <taxon>Bacillati</taxon>
        <taxon>Actinomycetota</taxon>
        <taxon>Actinomycetes</taxon>
        <taxon>Propionibacteriales</taxon>
        <taxon>Kribbellaceae</taxon>
        <taxon>Kribbella</taxon>
    </lineage>
</organism>